<sequence>MRQNMLKLSTLAILIAGVTNANAAVYKIVEVDETGSGLSAIDSINYYGKNTSGRTETYAQAIQQSKDGEDCFAGTCAADYKTVGESRFGNAGLEYRDEVAFIYDNLQEINDVSTLESYCKNNLGFNTCDTWAESRYFGTGFNTEDNHDGSGYAGLLREQQAFRLGYTRNSFLLVEGQPTPTFAEDSAKYDQSITGALGSIQSNSMNSVPNGIVNDADGGTGTDYVYGVTSGAYFKNGSGYPRPFTKRGFIQDEASLKVALNPATDATKLAKAMGTTTAWGAIKNPNNTNLLVVGSASFTESYLDDSNRLPSSSDLRINDVKQSLSTSNLNNCSKQANDGDLNGLFGTWECQFTVFANDAYLWNVNPADGSATPIRITARTLDARDPDEKRRSYQASARAIENVNDKLMIVGTSTERVSNDYYVQRAAVYTPKTTLDLNDIKADQWDKKLIGPEFKDGDKRQYAYSVATDINTKDQVTGVAKLYRSESRTYTERMFIYDNTKGSYKFLDAGVNPIFFDGSNGYAAAINNNNVVVGKLDSENANQVDGRQRRQRGFLYNAGTDIAGSPLKAGGAWFLDDLTNDGVTSGNKVANSYRIAEISDINDAGVMSATALYCEGGYDKLTQESTCKGGEKNSERVVAVKLVPIQNGDIQTRPAEETEIKRNGASLGMFALTLLGFIGFRRRK</sequence>
<dbReference type="Pfam" id="PF11949">
    <property type="entry name" value="DUF3466"/>
    <property type="match status" value="1"/>
</dbReference>
<feature type="chain" id="PRO_5030009165" evidence="1">
    <location>
        <begin position="24"/>
        <end position="684"/>
    </location>
</feature>
<dbReference type="AlphaFoldDB" id="A0A0J8VEQ6"/>
<dbReference type="STRING" id="680026.AB733_08415"/>
<organism evidence="2 3">
    <name type="scientific">Photobacterium swingsii</name>
    <dbReference type="NCBI Taxonomy" id="680026"/>
    <lineage>
        <taxon>Bacteria</taxon>
        <taxon>Pseudomonadati</taxon>
        <taxon>Pseudomonadota</taxon>
        <taxon>Gammaproteobacteria</taxon>
        <taxon>Vibrionales</taxon>
        <taxon>Vibrionaceae</taxon>
        <taxon>Photobacterium</taxon>
    </lineage>
</organism>
<keyword evidence="1" id="KW-0732">Signal</keyword>
<protein>
    <submittedName>
        <fullName evidence="2">DUF3466 domain-containing protein</fullName>
    </submittedName>
</protein>
<dbReference type="InterPro" id="IPR020008">
    <property type="entry name" value="GlyGly_CTERM"/>
</dbReference>
<dbReference type="NCBIfam" id="TIGR03501">
    <property type="entry name" value="GlyGly_CTERM"/>
    <property type="match status" value="1"/>
</dbReference>
<comment type="caution">
    <text evidence="2">The sequence shown here is derived from an EMBL/GenBank/DDBJ whole genome shotgun (WGS) entry which is preliminary data.</text>
</comment>
<feature type="signal peptide" evidence="1">
    <location>
        <begin position="1"/>
        <end position="23"/>
    </location>
</feature>
<dbReference type="EMBL" id="PYLZ01000008">
    <property type="protein sequence ID" value="PSW23500.1"/>
    <property type="molecule type" value="Genomic_DNA"/>
</dbReference>
<accession>A0A0J8VEQ6</accession>
<name>A0A0J8VEQ6_9GAMM</name>
<evidence type="ECO:0000313" key="2">
    <source>
        <dbReference type="EMBL" id="PSW23500.1"/>
    </source>
</evidence>
<dbReference type="InterPro" id="IPR022562">
    <property type="entry name" value="DUF3466"/>
</dbReference>
<reference evidence="2 3" key="1">
    <citation type="submission" date="2018-01" db="EMBL/GenBank/DDBJ databases">
        <title>Whole genome sequencing of Histamine producing bacteria.</title>
        <authorList>
            <person name="Butler K."/>
        </authorList>
    </citation>
    <scope>NUCLEOTIDE SEQUENCE [LARGE SCALE GENOMIC DNA]</scope>
    <source>
        <strain evidence="2 3">DSM 24669</strain>
    </source>
</reference>
<gene>
    <name evidence="2" type="ORF">C9I94_15365</name>
</gene>
<keyword evidence="3" id="KW-1185">Reference proteome</keyword>
<evidence type="ECO:0000313" key="3">
    <source>
        <dbReference type="Proteomes" id="UP000240481"/>
    </source>
</evidence>
<proteinExistence type="predicted"/>
<dbReference type="OrthoDB" id="6395565at2"/>
<dbReference type="RefSeq" id="WP_048898356.1">
    <property type="nucleotide sequence ID" value="NZ_AP024852.1"/>
</dbReference>
<evidence type="ECO:0000256" key="1">
    <source>
        <dbReference type="SAM" id="SignalP"/>
    </source>
</evidence>
<dbReference type="Proteomes" id="UP000240481">
    <property type="component" value="Unassembled WGS sequence"/>
</dbReference>